<feature type="region of interest" description="Disordered" evidence="1">
    <location>
        <begin position="143"/>
        <end position="172"/>
    </location>
</feature>
<dbReference type="EMBL" id="LVCJ01000035">
    <property type="protein sequence ID" value="OAL34841.1"/>
    <property type="molecule type" value="Genomic_DNA"/>
</dbReference>
<dbReference type="RefSeq" id="XP_022499853.1">
    <property type="nucleotide sequence ID" value="XM_022644093.1"/>
</dbReference>
<evidence type="ECO:0000313" key="2">
    <source>
        <dbReference type="EMBL" id="OAL34841.1"/>
    </source>
</evidence>
<dbReference type="GeneID" id="34589216"/>
<sequence>MGLKILVRTHQGHNHIDRNFGSGSPQIIIDDFGECPNSLDVPPVITLLQTSDREKLFEIRPDLDEREMEGDLKRPLKGYGKFLLRWNIRDDKDHSNVLRLFETLATSMAIMISKDLYKESRANTQHAHGSGDDALSAMSISDGQIEDQQSSSEEEVDDDDDNDSQQCEDSGGLAKDYWIAHSKSHISIRNEHLQSKNATRRRDQIPA</sequence>
<evidence type="ECO:0000256" key="1">
    <source>
        <dbReference type="SAM" id="MobiDB-lite"/>
    </source>
</evidence>
<feature type="compositionally biased region" description="Acidic residues" evidence="1">
    <location>
        <begin position="152"/>
        <end position="163"/>
    </location>
</feature>
<proteinExistence type="predicted"/>
<accession>A0A178D0V8</accession>
<reference evidence="2 3" key="1">
    <citation type="submission" date="2016-03" db="EMBL/GenBank/DDBJ databases">
        <title>The draft genome sequence of Fonsecaea nubica causative agent of cutaneous subcutaneous infection in human host.</title>
        <authorList>
            <person name="Costa F."/>
            <person name="Sybren D.H."/>
            <person name="Raittz R.T."/>
            <person name="Weiss V.A."/>
            <person name="Leao A.C."/>
            <person name="Gomes R."/>
            <person name="De Souza E.M."/>
            <person name="Pedrosa F.O."/>
            <person name="Steffens M.B."/>
            <person name="Bombassaro A."/>
            <person name="Tadra-Sfeir M.Z."/>
            <person name="Moreno L.F."/>
            <person name="Najafzadeh M.J."/>
            <person name="Felipe M.S."/>
            <person name="Teixeira M."/>
            <person name="Sun J."/>
            <person name="Xi L."/>
            <person name="Castro M.A."/>
            <person name="Vicente V.A."/>
        </authorList>
    </citation>
    <scope>NUCLEOTIDE SEQUENCE [LARGE SCALE GENOMIC DNA]</scope>
    <source>
        <strain evidence="2 3">CBS 269.64</strain>
    </source>
</reference>
<gene>
    <name evidence="2" type="ORF">AYO20_05801</name>
</gene>
<keyword evidence="3" id="KW-1185">Reference proteome</keyword>
<feature type="region of interest" description="Disordered" evidence="1">
    <location>
        <begin position="188"/>
        <end position="207"/>
    </location>
</feature>
<protein>
    <submittedName>
        <fullName evidence="2">Uncharacterized protein</fullName>
    </submittedName>
</protein>
<dbReference type="Proteomes" id="UP000185904">
    <property type="component" value="Unassembled WGS sequence"/>
</dbReference>
<dbReference type="AlphaFoldDB" id="A0A178D0V8"/>
<comment type="caution">
    <text evidence="2">The sequence shown here is derived from an EMBL/GenBank/DDBJ whole genome shotgun (WGS) entry which is preliminary data.</text>
</comment>
<organism evidence="2 3">
    <name type="scientific">Fonsecaea nubica</name>
    <dbReference type="NCBI Taxonomy" id="856822"/>
    <lineage>
        <taxon>Eukaryota</taxon>
        <taxon>Fungi</taxon>
        <taxon>Dikarya</taxon>
        <taxon>Ascomycota</taxon>
        <taxon>Pezizomycotina</taxon>
        <taxon>Eurotiomycetes</taxon>
        <taxon>Chaetothyriomycetidae</taxon>
        <taxon>Chaetothyriales</taxon>
        <taxon>Herpotrichiellaceae</taxon>
        <taxon>Fonsecaea</taxon>
    </lineage>
</organism>
<name>A0A178D0V8_9EURO</name>
<evidence type="ECO:0000313" key="3">
    <source>
        <dbReference type="Proteomes" id="UP000185904"/>
    </source>
</evidence>